<dbReference type="PANTHER" id="PTHR47083:SF1">
    <property type="entry name" value="TESTIS-EXPRESSED PROTEIN 11"/>
    <property type="match status" value="1"/>
</dbReference>
<gene>
    <name evidence="1" type="ORF">PoB_003217900</name>
</gene>
<accession>A0AAV4ADE8</accession>
<sequence length="308" mass="35313">MTCYSLGLASDKLTHVCLVVGDAILPFWVCDGFLINHSQKKILTVCPYNEANFHRHQNCLIMSCAACLQLSRQSQSEHHVQDLLEEVLQHIEEYREAEQRAVNTLGSLGTGKSSASTEMFLLLYEFESLSKLKDARAETIFDKALMLPNPTPKFFHTLSVLAIDAPANNRKLSMRALKVAIKLHLQTEQPDFVKCSADVRNLISMSLMSNDQEAKAYFEETLDIIEKIAKDKYPEVELLWLMTKSWNWGIQYYNSDKPVEAEKWCSVSMSFLKYLPVSREEYQDQMMSIYGEILNCIETEAKQRAMEE</sequence>
<keyword evidence="2" id="KW-1185">Reference proteome</keyword>
<reference evidence="1 2" key="1">
    <citation type="journal article" date="2021" name="Elife">
        <title>Chloroplast acquisition without the gene transfer in kleptoplastic sea slugs, Plakobranchus ocellatus.</title>
        <authorList>
            <person name="Maeda T."/>
            <person name="Takahashi S."/>
            <person name="Yoshida T."/>
            <person name="Shimamura S."/>
            <person name="Takaki Y."/>
            <person name="Nagai Y."/>
            <person name="Toyoda A."/>
            <person name="Suzuki Y."/>
            <person name="Arimoto A."/>
            <person name="Ishii H."/>
            <person name="Satoh N."/>
            <person name="Nishiyama T."/>
            <person name="Hasebe M."/>
            <person name="Maruyama T."/>
            <person name="Minagawa J."/>
            <person name="Obokata J."/>
            <person name="Shigenobu S."/>
        </authorList>
    </citation>
    <scope>NUCLEOTIDE SEQUENCE [LARGE SCALE GENOMIC DNA]</scope>
</reference>
<evidence type="ECO:0000313" key="2">
    <source>
        <dbReference type="Proteomes" id="UP000735302"/>
    </source>
</evidence>
<evidence type="ECO:0000313" key="1">
    <source>
        <dbReference type="EMBL" id="GFO05674.1"/>
    </source>
</evidence>
<dbReference type="AlphaFoldDB" id="A0AAV4ADE8"/>
<dbReference type="GO" id="GO:0007060">
    <property type="term" value="P:male meiosis chromosome segregation"/>
    <property type="evidence" value="ECO:0007669"/>
    <property type="project" value="TreeGrafter"/>
</dbReference>
<comment type="caution">
    <text evidence="1">The sequence shown here is derived from an EMBL/GenBank/DDBJ whole genome shotgun (WGS) entry which is preliminary data.</text>
</comment>
<dbReference type="GO" id="GO:0007130">
    <property type="term" value="P:synaptonemal complex assembly"/>
    <property type="evidence" value="ECO:0007669"/>
    <property type="project" value="TreeGrafter"/>
</dbReference>
<dbReference type="PANTHER" id="PTHR47083">
    <property type="entry name" value="TESTIS-EXPRESSED PROTEIN 11"/>
    <property type="match status" value="1"/>
</dbReference>
<dbReference type="InterPro" id="IPR042861">
    <property type="entry name" value="TEX11"/>
</dbReference>
<protein>
    <submittedName>
        <fullName evidence="1">Testis expressed 11</fullName>
    </submittedName>
</protein>
<dbReference type="GO" id="GO:0000801">
    <property type="term" value="C:central element"/>
    <property type="evidence" value="ECO:0007669"/>
    <property type="project" value="TreeGrafter"/>
</dbReference>
<proteinExistence type="predicted"/>
<dbReference type="EMBL" id="BLXT01003750">
    <property type="protein sequence ID" value="GFO05674.1"/>
    <property type="molecule type" value="Genomic_DNA"/>
</dbReference>
<dbReference type="Proteomes" id="UP000735302">
    <property type="component" value="Unassembled WGS sequence"/>
</dbReference>
<dbReference type="GO" id="GO:0007131">
    <property type="term" value="P:reciprocal meiotic recombination"/>
    <property type="evidence" value="ECO:0007669"/>
    <property type="project" value="TreeGrafter"/>
</dbReference>
<organism evidence="1 2">
    <name type="scientific">Plakobranchus ocellatus</name>
    <dbReference type="NCBI Taxonomy" id="259542"/>
    <lineage>
        <taxon>Eukaryota</taxon>
        <taxon>Metazoa</taxon>
        <taxon>Spiralia</taxon>
        <taxon>Lophotrochozoa</taxon>
        <taxon>Mollusca</taxon>
        <taxon>Gastropoda</taxon>
        <taxon>Heterobranchia</taxon>
        <taxon>Euthyneura</taxon>
        <taxon>Panpulmonata</taxon>
        <taxon>Sacoglossa</taxon>
        <taxon>Placobranchoidea</taxon>
        <taxon>Plakobranchidae</taxon>
        <taxon>Plakobranchus</taxon>
    </lineage>
</organism>
<name>A0AAV4ADE8_9GAST</name>